<organism evidence="2">
    <name type="scientific">Eutreptiella gymnastica</name>
    <dbReference type="NCBI Taxonomy" id="73025"/>
    <lineage>
        <taxon>Eukaryota</taxon>
        <taxon>Discoba</taxon>
        <taxon>Euglenozoa</taxon>
        <taxon>Euglenida</taxon>
        <taxon>Spirocuta</taxon>
        <taxon>Euglenophyceae</taxon>
        <taxon>Eutreptiales</taxon>
        <taxon>Eutreptiaceae</taxon>
        <taxon>Eutreptiella</taxon>
    </lineage>
</organism>
<reference evidence="2" key="1">
    <citation type="submission" date="2021-01" db="EMBL/GenBank/DDBJ databases">
        <authorList>
            <person name="Corre E."/>
            <person name="Pelletier E."/>
            <person name="Niang G."/>
            <person name="Scheremetjew M."/>
            <person name="Finn R."/>
            <person name="Kale V."/>
            <person name="Holt S."/>
            <person name="Cochrane G."/>
            <person name="Meng A."/>
            <person name="Brown T."/>
            <person name="Cohen L."/>
        </authorList>
    </citation>
    <scope>NUCLEOTIDE SEQUENCE</scope>
    <source>
        <strain evidence="2">CCMP1594</strain>
    </source>
</reference>
<dbReference type="EMBL" id="HBJA01064310">
    <property type="protein sequence ID" value="CAE0811553.1"/>
    <property type="molecule type" value="Transcribed_RNA"/>
</dbReference>
<accession>A0A7S4CZS2</accession>
<feature type="transmembrane region" description="Helical" evidence="1">
    <location>
        <begin position="74"/>
        <end position="91"/>
    </location>
</feature>
<keyword evidence="1" id="KW-0472">Membrane</keyword>
<gene>
    <name evidence="2" type="ORF">EGYM00163_LOCUS22701</name>
</gene>
<protein>
    <submittedName>
        <fullName evidence="2">Uncharacterized protein</fullName>
    </submittedName>
</protein>
<evidence type="ECO:0000313" key="2">
    <source>
        <dbReference type="EMBL" id="CAE0811553.1"/>
    </source>
</evidence>
<evidence type="ECO:0000256" key="1">
    <source>
        <dbReference type="SAM" id="Phobius"/>
    </source>
</evidence>
<proteinExistence type="predicted"/>
<keyword evidence="1" id="KW-0812">Transmembrane</keyword>
<keyword evidence="1" id="KW-1133">Transmembrane helix</keyword>
<dbReference type="AlphaFoldDB" id="A0A7S4CZS2"/>
<sequence>MHASCCGRQNTAKQWSQKEKAVYISFSCENGRTLLHMLGRACVERSLTCLRPLHPPTPKPNPLRQARPMSQPPVTVVFLTIGFAIAMIRRWPTAFTSVSDAQRHTREALKAMQHWSICNF</sequence>
<name>A0A7S4CZS2_9EUGL</name>